<proteinExistence type="predicted"/>
<accession>A0A0S3RAH3</accession>
<name>A0A0S3RAH3_PHAAN</name>
<feature type="non-terminal residue" evidence="1">
    <location>
        <position position="1"/>
    </location>
</feature>
<evidence type="ECO:0000313" key="1">
    <source>
        <dbReference type="EMBL" id="BAT77575.1"/>
    </source>
</evidence>
<protein>
    <submittedName>
        <fullName evidence="1">Uncharacterized protein</fullName>
    </submittedName>
</protein>
<sequence length="69" mass="7937">RNIMKKRGVEKIPGCSSIEINGIVHEFVAKDVLHPQFEWIYECLVSLTKQLELLMLKCEIPAYGDEFVS</sequence>
<keyword evidence="2" id="KW-1185">Reference proteome</keyword>
<dbReference type="AlphaFoldDB" id="A0A0S3RAH3"/>
<dbReference type="EMBL" id="AP015035">
    <property type="protein sequence ID" value="BAT77575.1"/>
    <property type="molecule type" value="Genomic_DNA"/>
</dbReference>
<evidence type="ECO:0000313" key="2">
    <source>
        <dbReference type="Proteomes" id="UP000291084"/>
    </source>
</evidence>
<dbReference type="Proteomes" id="UP000291084">
    <property type="component" value="Chromosome 2"/>
</dbReference>
<organism evidence="1 2">
    <name type="scientific">Vigna angularis var. angularis</name>
    <dbReference type="NCBI Taxonomy" id="157739"/>
    <lineage>
        <taxon>Eukaryota</taxon>
        <taxon>Viridiplantae</taxon>
        <taxon>Streptophyta</taxon>
        <taxon>Embryophyta</taxon>
        <taxon>Tracheophyta</taxon>
        <taxon>Spermatophyta</taxon>
        <taxon>Magnoliopsida</taxon>
        <taxon>eudicotyledons</taxon>
        <taxon>Gunneridae</taxon>
        <taxon>Pentapetalae</taxon>
        <taxon>rosids</taxon>
        <taxon>fabids</taxon>
        <taxon>Fabales</taxon>
        <taxon>Fabaceae</taxon>
        <taxon>Papilionoideae</taxon>
        <taxon>50 kb inversion clade</taxon>
        <taxon>NPAAA clade</taxon>
        <taxon>indigoferoid/millettioid clade</taxon>
        <taxon>Phaseoleae</taxon>
        <taxon>Vigna</taxon>
    </lineage>
</organism>
<dbReference type="OrthoDB" id="185373at2759"/>
<reference evidence="1 2" key="1">
    <citation type="journal article" date="2015" name="Sci. Rep.">
        <title>The power of single molecule real-time sequencing technology in the de novo assembly of a eukaryotic genome.</title>
        <authorList>
            <person name="Sakai H."/>
            <person name="Naito K."/>
            <person name="Ogiso-Tanaka E."/>
            <person name="Takahashi Y."/>
            <person name="Iseki K."/>
            <person name="Muto C."/>
            <person name="Satou K."/>
            <person name="Teruya K."/>
            <person name="Shiroma A."/>
            <person name="Shimoji M."/>
            <person name="Hirano T."/>
            <person name="Itoh T."/>
            <person name="Kaga A."/>
            <person name="Tomooka N."/>
        </authorList>
    </citation>
    <scope>NUCLEOTIDE SEQUENCE [LARGE SCALE GENOMIC DNA]</scope>
    <source>
        <strain evidence="2">cv. Shumari</strain>
    </source>
</reference>
<gene>
    <name evidence="1" type="primary">Vigan.02G016200</name>
    <name evidence="1" type="ORF">VIGAN_02016200</name>
</gene>